<comment type="subunit">
    <text evidence="9">Alpha-beta TR is a heterodimer composed of an alpha and beta chain; disulfide-linked. The alpha-beta TR is associated with the transmembrane signaling CD3 coreceptor proteins to form the TR-CD3 (TcR or TCR). The assembly of alpha-beta TR heterodimers with CD3 occurs in the endoplasmic reticulum where a single alpha-beta TR heterodimer associates with one CD3D-CD3E heterodimer, one CD3G-CD3E heterodimer and one CD247 homodimer forming a stable octameric structure. CD3D-CD3E and CD3G-CD3E heterodimers preferentially associate with TR alpha and TR beta chains, respectively. The association of the CD247 homodimer is the last step of TcR assembly in the endoplasmic reticulum and is required for transport to the cell surface.</text>
</comment>
<reference evidence="12" key="1">
    <citation type="submission" date="2025-08" db="UniProtKB">
        <authorList>
            <consortium name="Ensembl"/>
        </authorList>
    </citation>
    <scope>IDENTIFICATION</scope>
</reference>
<dbReference type="PANTHER" id="PTHR19339:SF12">
    <property type="entry name" value="IG-LIKE DOMAIN-CONTAINING PROTEIN"/>
    <property type="match status" value="1"/>
</dbReference>
<reference evidence="12" key="2">
    <citation type="submission" date="2025-09" db="UniProtKB">
        <authorList>
            <consortium name="Ensembl"/>
        </authorList>
    </citation>
    <scope>IDENTIFICATION</scope>
</reference>
<keyword evidence="7" id="KW-0675">Receptor</keyword>
<accession>A0A2K5BYI2</accession>
<dbReference type="InterPro" id="IPR007110">
    <property type="entry name" value="Ig-like_dom"/>
</dbReference>
<keyword evidence="10" id="KW-0391">Immunity</keyword>
<evidence type="ECO:0000256" key="2">
    <source>
        <dbReference type="ARBA" id="ARBA00022475"/>
    </source>
</evidence>
<proteinExistence type="predicted"/>
<evidence type="ECO:0000256" key="3">
    <source>
        <dbReference type="ARBA" id="ARBA00022729"/>
    </source>
</evidence>
<dbReference type="GO" id="GO:0042101">
    <property type="term" value="C:T cell receptor complex"/>
    <property type="evidence" value="ECO:0007669"/>
    <property type="project" value="UniProtKB-KW"/>
</dbReference>
<sequence length="93" mass="10528">QQPVQSPQAMILQEGKDAIINCNSSKALYSIHWYGQKHGEAPVFLMMLLKGEQLKTHDKIAATFNEKKQQSSLYIIATQLSYSETYFCGTETQ</sequence>
<organism evidence="12 13">
    <name type="scientific">Aotus nancymaae</name>
    <name type="common">Ma's night monkey</name>
    <dbReference type="NCBI Taxonomy" id="37293"/>
    <lineage>
        <taxon>Eukaryota</taxon>
        <taxon>Metazoa</taxon>
        <taxon>Chordata</taxon>
        <taxon>Craniata</taxon>
        <taxon>Vertebrata</taxon>
        <taxon>Euteleostomi</taxon>
        <taxon>Mammalia</taxon>
        <taxon>Eutheria</taxon>
        <taxon>Euarchontoglires</taxon>
        <taxon>Primates</taxon>
        <taxon>Haplorrhini</taxon>
        <taxon>Platyrrhini</taxon>
        <taxon>Aotidae</taxon>
        <taxon>Aotus</taxon>
    </lineage>
</organism>
<comment type="subcellular location">
    <subcellularLocation>
        <location evidence="1">Cell membrane</location>
    </subcellularLocation>
</comment>
<dbReference type="PANTHER" id="PTHR19339">
    <property type="entry name" value="T CELL RECEPTOR ALPHA VARIABLE 39"/>
    <property type="match status" value="1"/>
</dbReference>
<gene>
    <name evidence="12" type="primary">TRAV30</name>
</gene>
<dbReference type="Gene3D" id="2.60.40.10">
    <property type="entry name" value="Immunoglobulins"/>
    <property type="match status" value="1"/>
</dbReference>
<dbReference type="Proteomes" id="UP000233020">
    <property type="component" value="Unplaced"/>
</dbReference>
<evidence type="ECO:0000256" key="1">
    <source>
        <dbReference type="ARBA" id="ARBA00004236"/>
    </source>
</evidence>
<evidence type="ECO:0000256" key="8">
    <source>
        <dbReference type="ARBA" id="ARBA00023180"/>
    </source>
</evidence>
<evidence type="ECO:0000256" key="7">
    <source>
        <dbReference type="ARBA" id="ARBA00023170"/>
    </source>
</evidence>
<keyword evidence="13" id="KW-1185">Reference proteome</keyword>
<evidence type="ECO:0000256" key="4">
    <source>
        <dbReference type="ARBA" id="ARBA00023130"/>
    </source>
</evidence>
<dbReference type="GO" id="GO:0002250">
    <property type="term" value="P:adaptive immune response"/>
    <property type="evidence" value="ECO:0007669"/>
    <property type="project" value="UniProtKB-KW"/>
</dbReference>
<dbReference type="InterPro" id="IPR013106">
    <property type="entry name" value="Ig_V-set"/>
</dbReference>
<dbReference type="InterPro" id="IPR051896">
    <property type="entry name" value="TCR_alpha_variable"/>
</dbReference>
<dbReference type="SUPFAM" id="SSF48726">
    <property type="entry name" value="Immunoglobulin"/>
    <property type="match status" value="1"/>
</dbReference>
<dbReference type="Ensembl" id="ENSANAT00000013884.1">
    <property type="protein sequence ID" value="ENSANAP00000001501.1"/>
    <property type="gene ID" value="ENSANAG00000013331.1"/>
</dbReference>
<evidence type="ECO:0000259" key="11">
    <source>
        <dbReference type="PROSITE" id="PS50835"/>
    </source>
</evidence>
<evidence type="ECO:0000313" key="13">
    <source>
        <dbReference type="Proteomes" id="UP000233020"/>
    </source>
</evidence>
<dbReference type="PROSITE" id="PS50835">
    <property type="entry name" value="IG_LIKE"/>
    <property type="match status" value="1"/>
</dbReference>
<keyword evidence="8" id="KW-0325">Glycoprotein</keyword>
<evidence type="ECO:0000256" key="9">
    <source>
        <dbReference type="ARBA" id="ARBA00038651"/>
    </source>
</evidence>
<keyword evidence="5" id="KW-0472">Membrane</keyword>
<keyword evidence="6" id="KW-1015">Disulfide bond</keyword>
<keyword evidence="10" id="KW-1279">T cell receptor</keyword>
<feature type="domain" description="Ig-like" evidence="11">
    <location>
        <begin position="3"/>
        <end position="93"/>
    </location>
</feature>
<evidence type="ECO:0000256" key="6">
    <source>
        <dbReference type="ARBA" id="ARBA00023157"/>
    </source>
</evidence>
<dbReference type="InterPro" id="IPR036179">
    <property type="entry name" value="Ig-like_dom_sf"/>
</dbReference>
<evidence type="ECO:0000256" key="5">
    <source>
        <dbReference type="ARBA" id="ARBA00023136"/>
    </source>
</evidence>
<dbReference type="InterPro" id="IPR013783">
    <property type="entry name" value="Ig-like_fold"/>
</dbReference>
<dbReference type="GeneTree" id="ENSGT00940000162840"/>
<protein>
    <submittedName>
        <fullName evidence="12">T cell receptor alpha variable 30</fullName>
    </submittedName>
</protein>
<evidence type="ECO:0000256" key="10">
    <source>
        <dbReference type="ARBA" id="ARBA00043266"/>
    </source>
</evidence>
<dbReference type="OMA" id="YSRTYFC"/>
<keyword evidence="2" id="KW-1003">Cell membrane</keyword>
<dbReference type="AlphaFoldDB" id="A0A2K5BYI2"/>
<keyword evidence="4" id="KW-1064">Adaptive immunity</keyword>
<evidence type="ECO:0000313" key="12">
    <source>
        <dbReference type="Ensembl" id="ENSANAP00000001501.1"/>
    </source>
</evidence>
<keyword evidence="3" id="KW-0732">Signal</keyword>
<name>A0A2K5BYI2_AOTNA</name>
<dbReference type="Pfam" id="PF07686">
    <property type="entry name" value="V-set"/>
    <property type="match status" value="1"/>
</dbReference>